<evidence type="ECO:0000313" key="12">
    <source>
        <dbReference type="EMBL" id="GER55370.1"/>
    </source>
</evidence>
<keyword evidence="13" id="KW-1185">Reference proteome</keyword>
<dbReference type="EMBL" id="BKCP01011737">
    <property type="protein sequence ID" value="GER55370.1"/>
    <property type="molecule type" value="Genomic_DNA"/>
</dbReference>
<reference evidence="13" key="1">
    <citation type="journal article" date="2019" name="Curr. Biol.">
        <title>Genome Sequence of Striga asiatica Provides Insight into the Evolution of Plant Parasitism.</title>
        <authorList>
            <person name="Yoshida S."/>
            <person name="Kim S."/>
            <person name="Wafula E.K."/>
            <person name="Tanskanen J."/>
            <person name="Kim Y.M."/>
            <person name="Honaas L."/>
            <person name="Yang Z."/>
            <person name="Spallek T."/>
            <person name="Conn C.E."/>
            <person name="Ichihashi Y."/>
            <person name="Cheong K."/>
            <person name="Cui S."/>
            <person name="Der J.P."/>
            <person name="Gundlach H."/>
            <person name="Jiao Y."/>
            <person name="Hori C."/>
            <person name="Ishida J.K."/>
            <person name="Kasahara H."/>
            <person name="Kiba T."/>
            <person name="Kim M.S."/>
            <person name="Koo N."/>
            <person name="Laohavisit A."/>
            <person name="Lee Y.H."/>
            <person name="Lumba S."/>
            <person name="McCourt P."/>
            <person name="Mortimer J.C."/>
            <person name="Mutuku J.M."/>
            <person name="Nomura T."/>
            <person name="Sasaki-Sekimoto Y."/>
            <person name="Seto Y."/>
            <person name="Wang Y."/>
            <person name="Wakatake T."/>
            <person name="Sakakibara H."/>
            <person name="Demura T."/>
            <person name="Yamaguchi S."/>
            <person name="Yoneyama K."/>
            <person name="Manabe R.I."/>
            <person name="Nelson D.C."/>
            <person name="Schulman A.H."/>
            <person name="Timko M.P."/>
            <person name="dePamphilis C.W."/>
            <person name="Choi D."/>
            <person name="Shirasu K."/>
        </authorList>
    </citation>
    <scope>NUCLEOTIDE SEQUENCE [LARGE SCALE GENOMIC DNA]</scope>
    <source>
        <strain evidence="13">cv. UVA1</strain>
    </source>
</reference>
<evidence type="ECO:0000259" key="11">
    <source>
        <dbReference type="Pfam" id="PF14368"/>
    </source>
</evidence>
<evidence type="ECO:0000256" key="5">
    <source>
        <dbReference type="ARBA" id="ARBA00022729"/>
    </source>
</evidence>
<comment type="subcellular location">
    <subcellularLocation>
        <location evidence="1">Cell membrane</location>
        <topology evidence="1">Lipid-anchor</topology>
        <topology evidence="1">GPI-anchor</topology>
    </subcellularLocation>
</comment>
<dbReference type="Pfam" id="PF14368">
    <property type="entry name" value="LTP_2"/>
    <property type="match status" value="1"/>
</dbReference>
<dbReference type="Proteomes" id="UP000325081">
    <property type="component" value="Unassembled WGS sequence"/>
</dbReference>
<keyword evidence="5 10" id="KW-0732">Signal</keyword>
<evidence type="ECO:0000256" key="7">
    <source>
        <dbReference type="ARBA" id="ARBA00023180"/>
    </source>
</evidence>
<gene>
    <name evidence="12" type="ORF">STAS_33016</name>
</gene>
<dbReference type="PANTHER" id="PTHR33044">
    <property type="entry name" value="BIFUNCTIONAL INHIBITOR/LIPID-TRANSFER PROTEIN/SEED STORAGE 2S ALBUMIN SUPERFAMILY PROTEIN-RELATED"/>
    <property type="match status" value="1"/>
</dbReference>
<dbReference type="AlphaFoldDB" id="A0A5A7RDI8"/>
<dbReference type="GO" id="GO:0098552">
    <property type="term" value="C:side of membrane"/>
    <property type="evidence" value="ECO:0007669"/>
    <property type="project" value="UniProtKB-KW"/>
</dbReference>
<name>A0A5A7RDI8_STRAF</name>
<keyword evidence="4" id="KW-0336">GPI-anchor</keyword>
<dbReference type="OrthoDB" id="1914452at2759"/>
<organism evidence="12 13">
    <name type="scientific">Striga asiatica</name>
    <name type="common">Asiatic witchweed</name>
    <name type="synonym">Buchnera asiatica</name>
    <dbReference type="NCBI Taxonomy" id="4170"/>
    <lineage>
        <taxon>Eukaryota</taxon>
        <taxon>Viridiplantae</taxon>
        <taxon>Streptophyta</taxon>
        <taxon>Embryophyta</taxon>
        <taxon>Tracheophyta</taxon>
        <taxon>Spermatophyta</taxon>
        <taxon>Magnoliopsida</taxon>
        <taxon>eudicotyledons</taxon>
        <taxon>Gunneridae</taxon>
        <taxon>Pentapetalae</taxon>
        <taxon>asterids</taxon>
        <taxon>lamiids</taxon>
        <taxon>Lamiales</taxon>
        <taxon>Orobanchaceae</taxon>
        <taxon>Buchnereae</taxon>
        <taxon>Striga</taxon>
    </lineage>
</organism>
<dbReference type="InterPro" id="IPR043325">
    <property type="entry name" value="LTSS"/>
</dbReference>
<accession>A0A5A7RDI8</accession>
<dbReference type="InterPro" id="IPR036312">
    <property type="entry name" value="Bifun_inhib/LTP/seed_sf"/>
</dbReference>
<evidence type="ECO:0000256" key="8">
    <source>
        <dbReference type="ARBA" id="ARBA00023288"/>
    </source>
</evidence>
<evidence type="ECO:0000256" key="3">
    <source>
        <dbReference type="ARBA" id="ARBA00022475"/>
    </source>
</evidence>
<dbReference type="SUPFAM" id="SSF47699">
    <property type="entry name" value="Bifunctional inhibitor/lipid-transfer protein/seed storage 2S albumin"/>
    <property type="match status" value="1"/>
</dbReference>
<comment type="similarity">
    <text evidence="2">Belongs to the plant LTP family.</text>
</comment>
<keyword evidence="7" id="KW-0325">Glycoprotein</keyword>
<dbReference type="Gene3D" id="1.10.110.10">
    <property type="entry name" value="Plant lipid-transfer and hydrophobic proteins"/>
    <property type="match status" value="1"/>
</dbReference>
<sequence>MGHSYFHATLTILLSSSIFRAKAQIISPCSSSMIVTSFTPCLNYITGSSGTGSSPTEDCCNSLRSFMVNNMDCVCLIVTGNVPVSIPFINANIAISLPRVCQNSVPLQCRATGVPLPPPGPVLFGPTSAPSPAGPVSFGPTSTRNSAGAPAPTIHSHHSQNAIAILAAPQPAESQEISPAAPQNSPLSPAARPGVKPVVNVNSASSVPKMQTLVLTNVVLALVMAYKFFN</sequence>
<evidence type="ECO:0000256" key="9">
    <source>
        <dbReference type="SAM" id="MobiDB-lite"/>
    </source>
</evidence>
<feature type="domain" description="Bifunctional inhibitor/plant lipid transfer protein/seed storage helical" evidence="11">
    <location>
        <begin position="20"/>
        <end position="107"/>
    </location>
</feature>
<keyword evidence="4" id="KW-0472">Membrane</keyword>
<feature type="signal peptide" evidence="10">
    <location>
        <begin position="1"/>
        <end position="23"/>
    </location>
</feature>
<dbReference type="GO" id="GO:0005886">
    <property type="term" value="C:plasma membrane"/>
    <property type="evidence" value="ECO:0007669"/>
    <property type="project" value="UniProtKB-SubCell"/>
</dbReference>
<protein>
    <submittedName>
        <fullName evidence="12">Lipid-transfer protein</fullName>
    </submittedName>
</protein>
<comment type="caution">
    <text evidence="12">The sequence shown here is derived from an EMBL/GenBank/DDBJ whole genome shotgun (WGS) entry which is preliminary data.</text>
</comment>
<evidence type="ECO:0000256" key="1">
    <source>
        <dbReference type="ARBA" id="ARBA00004609"/>
    </source>
</evidence>
<evidence type="ECO:0000313" key="13">
    <source>
        <dbReference type="Proteomes" id="UP000325081"/>
    </source>
</evidence>
<evidence type="ECO:0000256" key="2">
    <source>
        <dbReference type="ARBA" id="ARBA00009748"/>
    </source>
</evidence>
<proteinExistence type="inferred from homology"/>
<feature type="chain" id="PRO_5022774894" evidence="10">
    <location>
        <begin position="24"/>
        <end position="230"/>
    </location>
</feature>
<dbReference type="InterPro" id="IPR016140">
    <property type="entry name" value="Bifunc_inhib/LTP/seed_store"/>
</dbReference>
<keyword evidence="3" id="KW-1003">Cell membrane</keyword>
<evidence type="ECO:0000256" key="6">
    <source>
        <dbReference type="ARBA" id="ARBA00023157"/>
    </source>
</evidence>
<dbReference type="CDD" id="cd00010">
    <property type="entry name" value="AAI_LTSS"/>
    <property type="match status" value="1"/>
</dbReference>
<feature type="region of interest" description="Disordered" evidence="9">
    <location>
        <begin position="133"/>
        <end position="154"/>
    </location>
</feature>
<keyword evidence="6" id="KW-1015">Disulfide bond</keyword>
<evidence type="ECO:0000256" key="10">
    <source>
        <dbReference type="SAM" id="SignalP"/>
    </source>
</evidence>
<evidence type="ECO:0000256" key="4">
    <source>
        <dbReference type="ARBA" id="ARBA00022622"/>
    </source>
</evidence>
<keyword evidence="8" id="KW-0449">Lipoprotein</keyword>